<dbReference type="Gene3D" id="3.20.20.150">
    <property type="entry name" value="Divalent-metal-dependent TIM barrel enzymes"/>
    <property type="match status" value="1"/>
</dbReference>
<dbReference type="Pfam" id="PF01261">
    <property type="entry name" value="AP_endonuc_2"/>
    <property type="match status" value="1"/>
</dbReference>
<feature type="domain" description="Xylose isomerase-like TIM barrel" evidence="1">
    <location>
        <begin position="26"/>
        <end position="196"/>
    </location>
</feature>
<dbReference type="EMBL" id="CAII01000550">
    <property type="protein sequence ID" value="CCH99224.1"/>
    <property type="molecule type" value="Genomic_DNA"/>
</dbReference>
<dbReference type="SUPFAM" id="SSF51658">
    <property type="entry name" value="Xylose isomerase-like"/>
    <property type="match status" value="1"/>
</dbReference>
<comment type="caution">
    <text evidence="2">The sequence shown here is derived from an EMBL/GenBank/DDBJ whole genome shotgun (WGS) entry which is preliminary data.</text>
</comment>
<evidence type="ECO:0000313" key="3">
    <source>
        <dbReference type="Proteomes" id="UP000003172"/>
    </source>
</evidence>
<organism evidence="2 3">
    <name type="scientific">Microcystis aeruginosa PCC 9717</name>
    <dbReference type="NCBI Taxonomy" id="1160286"/>
    <lineage>
        <taxon>Bacteria</taxon>
        <taxon>Bacillati</taxon>
        <taxon>Cyanobacteriota</taxon>
        <taxon>Cyanophyceae</taxon>
        <taxon>Oscillatoriophycideae</taxon>
        <taxon>Chroococcales</taxon>
        <taxon>Microcystaceae</taxon>
        <taxon>Microcystis</taxon>
    </lineage>
</organism>
<evidence type="ECO:0000259" key="1">
    <source>
        <dbReference type="Pfam" id="PF01261"/>
    </source>
</evidence>
<dbReference type="InterPro" id="IPR036237">
    <property type="entry name" value="Xyl_isomerase-like_sf"/>
</dbReference>
<protein>
    <submittedName>
        <fullName evidence="2">Inosose dehydratase</fullName>
        <ecNumber evidence="2">4.2.1.44</ecNumber>
    </submittedName>
</protein>
<dbReference type="PANTHER" id="PTHR12110">
    <property type="entry name" value="HYDROXYPYRUVATE ISOMERASE"/>
    <property type="match status" value="1"/>
</dbReference>
<evidence type="ECO:0000313" key="2">
    <source>
        <dbReference type="EMBL" id="CCH99224.1"/>
    </source>
</evidence>
<gene>
    <name evidence="2" type="ORF">MICAB_5940007</name>
</gene>
<accession>I4FU99</accession>
<dbReference type="AlphaFoldDB" id="I4FU99"/>
<reference evidence="2 3" key="1">
    <citation type="submission" date="2012-04" db="EMBL/GenBank/DDBJ databases">
        <authorList>
            <person name="Genoscope - CEA"/>
        </authorList>
    </citation>
    <scope>NUCLEOTIDE SEQUENCE [LARGE SCALE GENOMIC DNA]</scope>
    <source>
        <strain evidence="2 3">9717</strain>
    </source>
</reference>
<dbReference type="InterPro" id="IPR013022">
    <property type="entry name" value="Xyl_isomerase-like_TIM-brl"/>
</dbReference>
<keyword evidence="2" id="KW-0456">Lyase</keyword>
<dbReference type="HOGENOM" id="CLU_1368186_0_0_3"/>
<proteinExistence type="predicted"/>
<dbReference type="Proteomes" id="UP000003172">
    <property type="component" value="Unassembled WGS sequence"/>
</dbReference>
<dbReference type="PANTHER" id="PTHR12110:SF41">
    <property type="entry name" value="INOSOSE DEHYDRATASE"/>
    <property type="match status" value="1"/>
</dbReference>
<name>I4FU99_MICAE</name>
<dbReference type="InterPro" id="IPR050312">
    <property type="entry name" value="IolE/XylAMocC-like"/>
</dbReference>
<sequence length="201" mass="22584">MLFYIRVPSLITPVHCITITEEPLKDRPRFTDEQWQQMTKGLNQLGSIAKANGMQLCYHPHVGTGVQDLKDIDKLMANTTPENVKLLLDTGHLYYAGVDPLAVTKKYANRIKHVHLKNIRQSVLDKSEEDGISFLDSIQKGVFTVPGDPKGAIDFPPILQELAKAHYQGWLVVEAEQDPNKTNPLENAVIARTYLRKLTGL</sequence>
<dbReference type="GO" id="GO:0050114">
    <property type="term" value="F:myo-inosose-2 dehydratase activity"/>
    <property type="evidence" value="ECO:0007669"/>
    <property type="project" value="UniProtKB-EC"/>
</dbReference>
<dbReference type="EC" id="4.2.1.44" evidence="2"/>